<evidence type="ECO:0000259" key="3">
    <source>
        <dbReference type="SMART" id="SM00093"/>
    </source>
</evidence>
<comment type="similarity">
    <text evidence="1">Belongs to the serpin family.</text>
</comment>
<dbReference type="Gene3D" id="2.30.39.10">
    <property type="entry name" value="Alpha-1-antitrypsin, domain 1"/>
    <property type="match status" value="1"/>
</dbReference>
<gene>
    <name evidence="4" type="ORF">FHU29_003284</name>
</gene>
<dbReference type="InterPro" id="IPR042185">
    <property type="entry name" value="Serpin_sf_2"/>
</dbReference>
<proteinExistence type="inferred from homology"/>
<sequence length="423" mass="45100">MRIRKAAALGVGAVLMLATACGTTEPSDPEPETTTAAAPAMEEPVDEFIAGLYEFSESFARSIAQDDEDRENTVYSPVSIAYAFAMLRAGAEGETAAQLDAVFGFPAEGLNEAVRALADEAVTVDDVPPRTESGETRGPDDEPAEPIVALANGLFVQEGMTLESDFTTTLSEYFDAEPENVDFTSPEAVATIDSWVEENTAGRIDRLFDELDPETIAVLANAIYMKAEWENQFSESSTEDDDFTKADGSVVTVPMMNKQSTTVRHATGEGWEAIELPYAGGELSMWILISDTDDLTAPQLTASTLETLADGGTSVSADIALPRWDFGGTVQLLEQLRGIGLTNLSELDGITPDFMVSDAIHRATITVDEQGTEAAAVTGVAGVTSLPPEAQVEFRADRPYTFAIMHTPTGAPLFLGGVEDPSQ</sequence>
<accession>A0A839RPT5</accession>
<evidence type="ECO:0000256" key="1">
    <source>
        <dbReference type="RuleBase" id="RU000411"/>
    </source>
</evidence>
<dbReference type="Proteomes" id="UP000567922">
    <property type="component" value="Unassembled WGS sequence"/>
</dbReference>
<reference evidence="4 5" key="1">
    <citation type="submission" date="2020-08" db="EMBL/GenBank/DDBJ databases">
        <title>Sequencing the genomes of 1000 actinobacteria strains.</title>
        <authorList>
            <person name="Klenk H.-P."/>
        </authorList>
    </citation>
    <scope>NUCLEOTIDE SEQUENCE [LARGE SCALE GENOMIC DNA]</scope>
    <source>
        <strain evidence="4 5">DSM 45258</strain>
    </source>
</reference>
<dbReference type="InterPro" id="IPR023796">
    <property type="entry name" value="Serpin_dom"/>
</dbReference>
<dbReference type="InterPro" id="IPR042178">
    <property type="entry name" value="Serpin_sf_1"/>
</dbReference>
<dbReference type="PROSITE" id="PS51257">
    <property type="entry name" value="PROKAR_LIPOPROTEIN"/>
    <property type="match status" value="1"/>
</dbReference>
<feature type="chain" id="PRO_5039452792" evidence="2">
    <location>
        <begin position="21"/>
        <end position="423"/>
    </location>
</feature>
<dbReference type="CDD" id="cd19590">
    <property type="entry name" value="serpin_thermopin-like"/>
    <property type="match status" value="1"/>
</dbReference>
<dbReference type="PANTHER" id="PTHR11461">
    <property type="entry name" value="SERINE PROTEASE INHIBITOR, SERPIN"/>
    <property type="match status" value="1"/>
</dbReference>
<keyword evidence="2" id="KW-0732">Signal</keyword>
<evidence type="ECO:0000256" key="2">
    <source>
        <dbReference type="SAM" id="SignalP"/>
    </source>
</evidence>
<protein>
    <submittedName>
        <fullName evidence="4">Serpin B</fullName>
    </submittedName>
</protein>
<dbReference type="EMBL" id="JACHWS010000003">
    <property type="protein sequence ID" value="MBB3038815.1"/>
    <property type="molecule type" value="Genomic_DNA"/>
</dbReference>
<dbReference type="GO" id="GO:0004867">
    <property type="term" value="F:serine-type endopeptidase inhibitor activity"/>
    <property type="evidence" value="ECO:0007669"/>
    <property type="project" value="InterPro"/>
</dbReference>
<dbReference type="SUPFAM" id="SSF56574">
    <property type="entry name" value="Serpins"/>
    <property type="match status" value="1"/>
</dbReference>
<dbReference type="GO" id="GO:0005615">
    <property type="term" value="C:extracellular space"/>
    <property type="evidence" value="ECO:0007669"/>
    <property type="project" value="InterPro"/>
</dbReference>
<dbReference type="SMART" id="SM00093">
    <property type="entry name" value="SERPIN"/>
    <property type="match status" value="1"/>
</dbReference>
<name>A0A839RPT5_9ACTN</name>
<organism evidence="4 5">
    <name type="scientific">Hoyosella altamirensis</name>
    <dbReference type="NCBI Taxonomy" id="616997"/>
    <lineage>
        <taxon>Bacteria</taxon>
        <taxon>Bacillati</taxon>
        <taxon>Actinomycetota</taxon>
        <taxon>Actinomycetes</taxon>
        <taxon>Mycobacteriales</taxon>
        <taxon>Hoyosellaceae</taxon>
        <taxon>Hoyosella</taxon>
    </lineage>
</organism>
<evidence type="ECO:0000313" key="5">
    <source>
        <dbReference type="Proteomes" id="UP000567922"/>
    </source>
</evidence>
<dbReference type="RefSeq" id="WP_183377587.1">
    <property type="nucleotide sequence ID" value="NZ_BDDI01000014.1"/>
</dbReference>
<dbReference type="InterPro" id="IPR000215">
    <property type="entry name" value="Serpin_fam"/>
</dbReference>
<dbReference type="Pfam" id="PF00079">
    <property type="entry name" value="Serpin"/>
    <property type="match status" value="1"/>
</dbReference>
<feature type="signal peptide" evidence="2">
    <location>
        <begin position="1"/>
        <end position="20"/>
    </location>
</feature>
<keyword evidence="5" id="KW-1185">Reference proteome</keyword>
<comment type="caution">
    <text evidence="4">The sequence shown here is derived from an EMBL/GenBank/DDBJ whole genome shotgun (WGS) entry which is preliminary data.</text>
</comment>
<dbReference type="Gene3D" id="3.30.497.10">
    <property type="entry name" value="Antithrombin, subunit I, domain 2"/>
    <property type="match status" value="1"/>
</dbReference>
<dbReference type="InterPro" id="IPR036186">
    <property type="entry name" value="Serpin_sf"/>
</dbReference>
<evidence type="ECO:0000313" key="4">
    <source>
        <dbReference type="EMBL" id="MBB3038815.1"/>
    </source>
</evidence>
<feature type="domain" description="Serpin" evidence="3">
    <location>
        <begin position="56"/>
        <end position="421"/>
    </location>
</feature>
<dbReference type="PANTHER" id="PTHR11461:SF211">
    <property type="entry name" value="GH10112P-RELATED"/>
    <property type="match status" value="1"/>
</dbReference>
<dbReference type="AlphaFoldDB" id="A0A839RPT5"/>